<dbReference type="OrthoDB" id="10252171at2759"/>
<feature type="compositionally biased region" description="Polar residues" evidence="15">
    <location>
        <begin position="545"/>
        <end position="557"/>
    </location>
</feature>
<keyword evidence="4" id="KW-0813">Transport</keyword>
<keyword evidence="8 18" id="KW-0418">Kinase</keyword>
<evidence type="ECO:0000256" key="1">
    <source>
        <dbReference type="ARBA" id="ARBA00004623"/>
    </source>
</evidence>
<organism evidence="18 19">
    <name type="scientific">Beauveria bassiana (strain ARSEF 2860)</name>
    <name type="common">White muscardine disease fungus</name>
    <name type="synonym">Tritirachium shiotae</name>
    <dbReference type="NCBI Taxonomy" id="655819"/>
    <lineage>
        <taxon>Eukaryota</taxon>
        <taxon>Fungi</taxon>
        <taxon>Dikarya</taxon>
        <taxon>Ascomycota</taxon>
        <taxon>Pezizomycotina</taxon>
        <taxon>Sordariomycetes</taxon>
        <taxon>Hypocreomycetidae</taxon>
        <taxon>Hypocreales</taxon>
        <taxon>Cordycipitaceae</taxon>
        <taxon>Beauveria</taxon>
    </lineage>
</organism>
<keyword evidence="19" id="KW-1185">Reference proteome</keyword>
<feature type="domain" description="FHA" evidence="16">
    <location>
        <begin position="101"/>
        <end position="152"/>
    </location>
</feature>
<dbReference type="SUPFAM" id="SSF49879">
    <property type="entry name" value="SMAD/FHA domain"/>
    <property type="match status" value="1"/>
</dbReference>
<dbReference type="SMART" id="SM00220">
    <property type="entry name" value="S_TKc"/>
    <property type="match status" value="1"/>
</dbReference>
<keyword evidence="11" id="KW-0072">Autophagy</keyword>
<evidence type="ECO:0000256" key="4">
    <source>
        <dbReference type="ARBA" id="ARBA00022448"/>
    </source>
</evidence>
<dbReference type="InterPro" id="IPR000719">
    <property type="entry name" value="Prot_kinase_dom"/>
</dbReference>
<dbReference type="GO" id="GO:0005829">
    <property type="term" value="C:cytosol"/>
    <property type="evidence" value="ECO:0007669"/>
    <property type="project" value="TreeGrafter"/>
</dbReference>
<evidence type="ECO:0000256" key="9">
    <source>
        <dbReference type="ARBA" id="ARBA00022840"/>
    </source>
</evidence>
<feature type="compositionally biased region" description="Basic and acidic residues" evidence="15">
    <location>
        <begin position="58"/>
        <end position="72"/>
    </location>
</feature>
<evidence type="ECO:0000256" key="7">
    <source>
        <dbReference type="ARBA" id="ARBA00022741"/>
    </source>
</evidence>
<name>J4UJP6_BEAB2</name>
<evidence type="ECO:0000256" key="11">
    <source>
        <dbReference type="ARBA" id="ARBA00023006"/>
    </source>
</evidence>
<dbReference type="InterPro" id="IPR045269">
    <property type="entry name" value="Atg1-like"/>
</dbReference>
<keyword evidence="6" id="KW-0808">Transferase</keyword>
<evidence type="ECO:0000256" key="10">
    <source>
        <dbReference type="ARBA" id="ARBA00022927"/>
    </source>
</evidence>
<evidence type="ECO:0000256" key="3">
    <source>
        <dbReference type="ARBA" id="ARBA00012513"/>
    </source>
</evidence>
<feature type="domain" description="Protein kinase" evidence="17">
    <location>
        <begin position="272"/>
        <end position="530"/>
    </location>
</feature>
<evidence type="ECO:0000256" key="14">
    <source>
        <dbReference type="ARBA" id="ARBA00048679"/>
    </source>
</evidence>
<dbReference type="CDD" id="cd00060">
    <property type="entry name" value="FHA"/>
    <property type="match status" value="1"/>
</dbReference>
<sequence length="765" mass="84764">MDTTDRLVAQRRNMDKNVILRLYYAIPYGETTTDNSMQKCAHYCRPRRSRQPINDGVDNDRRERAQTRKDETPAVSNEDAFDGQPYIEFRFDTVRRHPQGFLVGADPGCDFQLLGDLGLSSKHLCITFDDKKHLVVKDLRSANGTVVSYSDKIPDRRCHFTWIIGGIDQFHEEAIEIQMGFILKLKALINHAIFADDGSASLIDQFRSQMTDEDIPYTSALSGGEDLSVPKWRDLYTSANTLSNADIHGMLLKSRGQTATATEMHTPSTRPLYLDCNIGMGSFGQATRWINMSTGKDYVEKTPIGNYDAEKWENEISIMQRLGEHENIVPLLHYVKVPQWTICLPYYELGSLEKIWKGLELTLGHVMELLKQCLAGLKHAHAKHFAHRDMKLSNILVESLTPFRIRLADFGESKATNISVPQSYCGTEIYMAPEVIKSRSNWGGCYSIVCDLWSLGAMLSEVLFGKPQWPRNRAINQAYCDAVREQTQSTCEADLQGLQRFLLQNLLVVDPKQRPTAADCYELAMSLPPVNEPSRIMTCPRRATSLPTEIPTCSKTPRNNKEGDPVQSSGLSTIRPLPGHGSKRRLEDDAEAGQESPGPKRPFAGKMLGKRLAELRPVPVGDVGAVSEKPVPDGSDQTAPSDQPSLPAGASGAGSAIREPQLQLSKAEPAHRRAAVNSARPGSPVHPAVSPVPQSPMRRAHDVRSANRTTPAREPRSQLSEAESTHRGPAVASARPGSPVPQSSERPAHDVLSANRNSTTRKPRS</sequence>
<comment type="catalytic activity">
    <reaction evidence="14">
        <text>L-seryl-[protein] + ATP = O-phospho-L-seryl-[protein] + ADP + H(+)</text>
        <dbReference type="Rhea" id="RHEA:17989"/>
        <dbReference type="Rhea" id="RHEA-COMP:9863"/>
        <dbReference type="Rhea" id="RHEA-COMP:11604"/>
        <dbReference type="ChEBI" id="CHEBI:15378"/>
        <dbReference type="ChEBI" id="CHEBI:29999"/>
        <dbReference type="ChEBI" id="CHEBI:30616"/>
        <dbReference type="ChEBI" id="CHEBI:83421"/>
        <dbReference type="ChEBI" id="CHEBI:456216"/>
        <dbReference type="EC" id="2.7.11.1"/>
    </reaction>
</comment>
<dbReference type="EMBL" id="JH725170">
    <property type="protein sequence ID" value="EJP64172.1"/>
    <property type="molecule type" value="Genomic_DNA"/>
</dbReference>
<protein>
    <recommendedName>
        <fullName evidence="3">non-specific serine/threonine protein kinase</fullName>
        <ecNumber evidence="3">2.7.11.1</ecNumber>
    </recommendedName>
    <alternativeName>
        <fullName evidence="12">Autophagy-related protein 1</fullName>
    </alternativeName>
</protein>
<dbReference type="InterPro" id="IPR011009">
    <property type="entry name" value="Kinase-like_dom_sf"/>
</dbReference>
<dbReference type="InterPro" id="IPR008984">
    <property type="entry name" value="SMAD_FHA_dom_sf"/>
</dbReference>
<comment type="similarity">
    <text evidence="2">Belongs to the protein kinase superfamily. CAMK Ser/Thr protein kinase family. CHEK2 subfamily.</text>
</comment>
<evidence type="ECO:0000256" key="2">
    <source>
        <dbReference type="ARBA" id="ARBA00005575"/>
    </source>
</evidence>
<reference evidence="18 19" key="1">
    <citation type="journal article" date="2012" name="Sci. Rep.">
        <title>Genomic perspectives on the evolution of fungal entomopathogenicity in Beauveria bassiana.</title>
        <authorList>
            <person name="Xiao G."/>
            <person name="Ying S.H."/>
            <person name="Zheng P."/>
            <person name="Wang Z.L."/>
            <person name="Zhang S."/>
            <person name="Xie X.Q."/>
            <person name="Shang Y."/>
            <person name="St Leger R.J."/>
            <person name="Zhao G.P."/>
            <person name="Wang C."/>
            <person name="Feng M.G."/>
        </authorList>
    </citation>
    <scope>NUCLEOTIDE SEQUENCE [LARGE SCALE GENOMIC DNA]</scope>
    <source>
        <strain evidence="18 19">ARSEF 2860</strain>
    </source>
</reference>
<dbReference type="GO" id="GO:0034045">
    <property type="term" value="C:phagophore assembly site membrane"/>
    <property type="evidence" value="ECO:0007669"/>
    <property type="project" value="UniProtKB-SubCell"/>
</dbReference>
<dbReference type="Pfam" id="PF00069">
    <property type="entry name" value="Pkinase"/>
    <property type="match status" value="1"/>
</dbReference>
<dbReference type="PROSITE" id="PS50011">
    <property type="entry name" value="PROTEIN_KINASE_DOM"/>
    <property type="match status" value="1"/>
</dbReference>
<evidence type="ECO:0000256" key="15">
    <source>
        <dbReference type="SAM" id="MobiDB-lite"/>
    </source>
</evidence>
<dbReference type="AlphaFoldDB" id="J4UJP6"/>
<dbReference type="Proteomes" id="UP000002762">
    <property type="component" value="Unassembled WGS sequence"/>
</dbReference>
<feature type="compositionally biased region" description="Basic and acidic residues" evidence="15">
    <location>
        <begin position="699"/>
        <end position="716"/>
    </location>
</feature>
<feature type="region of interest" description="Disordered" evidence="15">
    <location>
        <begin position="619"/>
        <end position="765"/>
    </location>
</feature>
<keyword evidence="5" id="KW-0723">Serine/threonine-protein kinase</keyword>
<dbReference type="RefSeq" id="XP_008600195.1">
    <property type="nucleotide sequence ID" value="XM_008601973.1"/>
</dbReference>
<dbReference type="PANTHER" id="PTHR24348:SF22">
    <property type="entry name" value="NON-SPECIFIC SERINE_THREONINE PROTEIN KINASE"/>
    <property type="match status" value="1"/>
</dbReference>
<accession>J4UJP6</accession>
<feature type="region of interest" description="Disordered" evidence="15">
    <location>
        <begin position="542"/>
        <end position="605"/>
    </location>
</feature>
<evidence type="ECO:0000259" key="17">
    <source>
        <dbReference type="PROSITE" id="PS50011"/>
    </source>
</evidence>
<evidence type="ECO:0000256" key="6">
    <source>
        <dbReference type="ARBA" id="ARBA00022679"/>
    </source>
</evidence>
<dbReference type="InParanoid" id="J4UJP6"/>
<evidence type="ECO:0000256" key="5">
    <source>
        <dbReference type="ARBA" id="ARBA00022527"/>
    </source>
</evidence>
<dbReference type="PROSITE" id="PS50006">
    <property type="entry name" value="FHA_DOMAIN"/>
    <property type="match status" value="1"/>
</dbReference>
<evidence type="ECO:0000313" key="19">
    <source>
        <dbReference type="Proteomes" id="UP000002762"/>
    </source>
</evidence>
<dbReference type="CDD" id="cd00180">
    <property type="entry name" value="PKc"/>
    <property type="match status" value="1"/>
</dbReference>
<feature type="compositionally biased region" description="Polar residues" evidence="15">
    <location>
        <begin position="635"/>
        <end position="644"/>
    </location>
</feature>
<dbReference type="GO" id="GO:0004674">
    <property type="term" value="F:protein serine/threonine kinase activity"/>
    <property type="evidence" value="ECO:0007669"/>
    <property type="project" value="UniProtKB-KW"/>
</dbReference>
<dbReference type="InterPro" id="IPR008271">
    <property type="entry name" value="Ser/Thr_kinase_AS"/>
</dbReference>
<dbReference type="EC" id="2.7.11.1" evidence="3"/>
<dbReference type="GO" id="GO:0015031">
    <property type="term" value="P:protein transport"/>
    <property type="evidence" value="ECO:0007669"/>
    <property type="project" value="UniProtKB-KW"/>
</dbReference>
<proteinExistence type="inferred from homology"/>
<evidence type="ECO:0000256" key="13">
    <source>
        <dbReference type="ARBA" id="ARBA00047899"/>
    </source>
</evidence>
<dbReference type="InterPro" id="IPR000253">
    <property type="entry name" value="FHA_dom"/>
</dbReference>
<gene>
    <name evidence="18" type="ORF">BBA_06876</name>
</gene>
<dbReference type="GO" id="GO:0005776">
    <property type="term" value="C:autophagosome"/>
    <property type="evidence" value="ECO:0007669"/>
    <property type="project" value="TreeGrafter"/>
</dbReference>
<dbReference type="PROSITE" id="PS00108">
    <property type="entry name" value="PROTEIN_KINASE_ST"/>
    <property type="match status" value="1"/>
</dbReference>
<dbReference type="STRING" id="655819.J4UJP6"/>
<evidence type="ECO:0000313" key="18">
    <source>
        <dbReference type="EMBL" id="EJP64172.1"/>
    </source>
</evidence>
<dbReference type="HOGENOM" id="CLU_364828_0_0_1"/>
<keyword evidence="7" id="KW-0547">Nucleotide-binding</keyword>
<dbReference type="Pfam" id="PF00498">
    <property type="entry name" value="FHA"/>
    <property type="match status" value="1"/>
</dbReference>
<feature type="region of interest" description="Disordered" evidence="15">
    <location>
        <begin position="48"/>
        <end position="77"/>
    </location>
</feature>
<comment type="subcellular location">
    <subcellularLocation>
        <location evidence="1">Preautophagosomal structure membrane</location>
        <topology evidence="1">Peripheral membrane protein</topology>
    </subcellularLocation>
</comment>
<evidence type="ECO:0000256" key="12">
    <source>
        <dbReference type="ARBA" id="ARBA00030237"/>
    </source>
</evidence>
<dbReference type="SUPFAM" id="SSF56112">
    <property type="entry name" value="Protein kinase-like (PK-like)"/>
    <property type="match status" value="1"/>
</dbReference>
<keyword evidence="10" id="KW-0653">Protein transport</keyword>
<dbReference type="GO" id="GO:0010506">
    <property type="term" value="P:regulation of autophagy"/>
    <property type="evidence" value="ECO:0007669"/>
    <property type="project" value="InterPro"/>
</dbReference>
<dbReference type="Gene3D" id="1.10.510.10">
    <property type="entry name" value="Transferase(Phosphotransferase) domain 1"/>
    <property type="match status" value="1"/>
</dbReference>
<dbReference type="GO" id="GO:0005524">
    <property type="term" value="F:ATP binding"/>
    <property type="evidence" value="ECO:0007669"/>
    <property type="project" value="UniProtKB-KW"/>
</dbReference>
<keyword evidence="9" id="KW-0067">ATP-binding</keyword>
<evidence type="ECO:0000259" key="16">
    <source>
        <dbReference type="PROSITE" id="PS50006"/>
    </source>
</evidence>
<evidence type="ECO:0000256" key="8">
    <source>
        <dbReference type="ARBA" id="ARBA00022777"/>
    </source>
</evidence>
<dbReference type="PANTHER" id="PTHR24348">
    <property type="entry name" value="SERINE/THREONINE-PROTEIN KINASE UNC-51-RELATED"/>
    <property type="match status" value="1"/>
</dbReference>
<comment type="catalytic activity">
    <reaction evidence="13">
        <text>L-threonyl-[protein] + ATP = O-phospho-L-threonyl-[protein] + ADP + H(+)</text>
        <dbReference type="Rhea" id="RHEA:46608"/>
        <dbReference type="Rhea" id="RHEA-COMP:11060"/>
        <dbReference type="Rhea" id="RHEA-COMP:11605"/>
        <dbReference type="ChEBI" id="CHEBI:15378"/>
        <dbReference type="ChEBI" id="CHEBI:30013"/>
        <dbReference type="ChEBI" id="CHEBI:30616"/>
        <dbReference type="ChEBI" id="CHEBI:61977"/>
        <dbReference type="ChEBI" id="CHEBI:456216"/>
        <dbReference type="EC" id="2.7.11.1"/>
    </reaction>
</comment>
<dbReference type="Gene3D" id="2.60.200.20">
    <property type="match status" value="1"/>
</dbReference>
<dbReference type="GO" id="GO:0000045">
    <property type="term" value="P:autophagosome assembly"/>
    <property type="evidence" value="ECO:0007669"/>
    <property type="project" value="TreeGrafter"/>
</dbReference>
<dbReference type="GeneID" id="19889888"/>